<keyword evidence="4 7" id="KW-0812">Transmembrane</keyword>
<sequence length="374" mass="43445">MFLLVVIAFFPFAKQTTFSGQKIAEYMVVAFTIITSFKLLIFLYLKRYRITTGSNRRNVIIVGYTPQAINLKELFDSRIDYGYNFLGYFSDNYKNENIVGKLNDIKQFSEKNGVNDIYCSINELNNAQLKELIAFAELNNKTIKFIPDTKEIFSKNLRIDYYEVFPLLSLRKTPLYEPVAYLSKRVFDILFSSLVILLLMSWLIPLLAILIKLESKGPVFFKQSRAGMNGEHFYCYKFRSMQVNDTTEQLAVRNDPRVTRIGRFIRKTSIDEMPQFLNVFKGEMSVVGPRPHIGSINELYTSKIKKYFFRHSVKPGITGLAQVRGARGEITEDVDMINRIKYDVFYIENWSMLLDIKIIIQTVVNMITGDEKAY</sequence>
<gene>
    <name evidence="9" type="primary">wcaJ</name>
    <name evidence="9" type="ORF">GCM10007424_16990</name>
</gene>
<feature type="transmembrane region" description="Helical" evidence="7">
    <location>
        <begin position="23"/>
        <end position="45"/>
    </location>
</feature>
<keyword evidence="5 7" id="KW-1133">Transmembrane helix</keyword>
<evidence type="ECO:0000259" key="8">
    <source>
        <dbReference type="Pfam" id="PF02397"/>
    </source>
</evidence>
<dbReference type="NCBIfam" id="TIGR03025">
    <property type="entry name" value="EPS_sugtrans"/>
    <property type="match status" value="1"/>
</dbReference>
<comment type="caution">
    <text evidence="9">The sequence shown here is derived from an EMBL/GenBank/DDBJ whole genome shotgun (WGS) entry which is preliminary data.</text>
</comment>
<evidence type="ECO:0000256" key="4">
    <source>
        <dbReference type="ARBA" id="ARBA00022692"/>
    </source>
</evidence>
<dbReference type="Pfam" id="PF13727">
    <property type="entry name" value="CoA_binding_3"/>
    <property type="match status" value="1"/>
</dbReference>
<dbReference type="Pfam" id="PF02397">
    <property type="entry name" value="Bac_transf"/>
    <property type="match status" value="1"/>
</dbReference>
<evidence type="ECO:0000256" key="6">
    <source>
        <dbReference type="ARBA" id="ARBA00023136"/>
    </source>
</evidence>
<dbReference type="PANTHER" id="PTHR30576">
    <property type="entry name" value="COLANIC BIOSYNTHESIS UDP-GLUCOSE LIPID CARRIER TRANSFERASE"/>
    <property type="match status" value="1"/>
</dbReference>
<evidence type="ECO:0000313" key="10">
    <source>
        <dbReference type="Proteomes" id="UP000615760"/>
    </source>
</evidence>
<keyword evidence="3" id="KW-0808">Transferase</keyword>
<feature type="domain" description="Bacterial sugar transferase" evidence="8">
    <location>
        <begin position="184"/>
        <end position="367"/>
    </location>
</feature>
<evidence type="ECO:0000256" key="5">
    <source>
        <dbReference type="ARBA" id="ARBA00022989"/>
    </source>
</evidence>
<accession>A0ABQ1JV78</accession>
<organism evidence="9 10">
    <name type="scientific">Flavobacterium suaedae</name>
    <dbReference type="NCBI Taxonomy" id="1767027"/>
    <lineage>
        <taxon>Bacteria</taxon>
        <taxon>Pseudomonadati</taxon>
        <taxon>Bacteroidota</taxon>
        <taxon>Flavobacteriia</taxon>
        <taxon>Flavobacteriales</taxon>
        <taxon>Flavobacteriaceae</taxon>
        <taxon>Flavobacterium</taxon>
    </lineage>
</organism>
<dbReference type="InterPro" id="IPR003362">
    <property type="entry name" value="Bact_transf"/>
</dbReference>
<dbReference type="EMBL" id="BMJE01000004">
    <property type="protein sequence ID" value="GGB77530.1"/>
    <property type="molecule type" value="Genomic_DNA"/>
</dbReference>
<dbReference type="InterPro" id="IPR017475">
    <property type="entry name" value="EPS_sugar_tfrase"/>
</dbReference>
<proteinExistence type="inferred from homology"/>
<keyword evidence="10" id="KW-1185">Reference proteome</keyword>
<dbReference type="PANTHER" id="PTHR30576:SF0">
    <property type="entry name" value="UNDECAPRENYL-PHOSPHATE N-ACETYLGALACTOSAMINYL 1-PHOSPHATE TRANSFERASE-RELATED"/>
    <property type="match status" value="1"/>
</dbReference>
<dbReference type="Gene3D" id="3.40.50.720">
    <property type="entry name" value="NAD(P)-binding Rossmann-like Domain"/>
    <property type="match status" value="1"/>
</dbReference>
<evidence type="ECO:0000256" key="2">
    <source>
        <dbReference type="ARBA" id="ARBA00006464"/>
    </source>
</evidence>
<protein>
    <submittedName>
        <fullName evidence="9">Undecaprenyl-phosphate glucose phosphotransferase</fullName>
    </submittedName>
</protein>
<evidence type="ECO:0000256" key="1">
    <source>
        <dbReference type="ARBA" id="ARBA00004141"/>
    </source>
</evidence>
<feature type="transmembrane region" description="Helical" evidence="7">
    <location>
        <begin position="189"/>
        <end position="211"/>
    </location>
</feature>
<comment type="subcellular location">
    <subcellularLocation>
        <location evidence="1">Membrane</location>
        <topology evidence="1">Multi-pass membrane protein</topology>
    </subcellularLocation>
</comment>
<evidence type="ECO:0000256" key="7">
    <source>
        <dbReference type="SAM" id="Phobius"/>
    </source>
</evidence>
<name>A0ABQ1JV78_9FLAO</name>
<evidence type="ECO:0000256" key="3">
    <source>
        <dbReference type="ARBA" id="ARBA00022679"/>
    </source>
</evidence>
<comment type="similarity">
    <text evidence="2">Belongs to the bacterial sugar transferase family.</text>
</comment>
<dbReference type="Proteomes" id="UP000615760">
    <property type="component" value="Unassembled WGS sequence"/>
</dbReference>
<keyword evidence="6 7" id="KW-0472">Membrane</keyword>
<reference evidence="10" key="1">
    <citation type="journal article" date="2019" name="Int. J. Syst. Evol. Microbiol.">
        <title>The Global Catalogue of Microorganisms (GCM) 10K type strain sequencing project: providing services to taxonomists for standard genome sequencing and annotation.</title>
        <authorList>
            <consortium name="The Broad Institute Genomics Platform"/>
            <consortium name="The Broad Institute Genome Sequencing Center for Infectious Disease"/>
            <person name="Wu L."/>
            <person name="Ma J."/>
        </authorList>
    </citation>
    <scope>NUCLEOTIDE SEQUENCE [LARGE SCALE GENOMIC DNA]</scope>
    <source>
        <strain evidence="10">CGMCC 1.15461</strain>
    </source>
</reference>
<evidence type="ECO:0000313" key="9">
    <source>
        <dbReference type="EMBL" id="GGB77530.1"/>
    </source>
</evidence>